<gene>
    <name evidence="5" type="primary">nlpD</name>
    <name evidence="5" type="ORF">tloyanaT_20080</name>
</gene>
<accession>A0ABQ6HFV3</accession>
<dbReference type="CDD" id="cd12797">
    <property type="entry name" value="M23_peptidase"/>
    <property type="match status" value="1"/>
</dbReference>
<evidence type="ECO:0000256" key="2">
    <source>
        <dbReference type="SAM" id="MobiDB-lite"/>
    </source>
</evidence>
<evidence type="ECO:0000313" key="5">
    <source>
        <dbReference type="EMBL" id="GLX85756.1"/>
    </source>
</evidence>
<dbReference type="PANTHER" id="PTHR21666">
    <property type="entry name" value="PEPTIDASE-RELATED"/>
    <property type="match status" value="1"/>
</dbReference>
<keyword evidence="3" id="KW-0732">Signal</keyword>
<dbReference type="InterPro" id="IPR050570">
    <property type="entry name" value="Cell_wall_metabolism_enzyme"/>
</dbReference>
<evidence type="ECO:0000256" key="3">
    <source>
        <dbReference type="SAM" id="SignalP"/>
    </source>
</evidence>
<organism evidence="5 6">
    <name type="scientific">Thalassotalea loyana</name>
    <dbReference type="NCBI Taxonomy" id="280483"/>
    <lineage>
        <taxon>Bacteria</taxon>
        <taxon>Pseudomonadati</taxon>
        <taxon>Pseudomonadota</taxon>
        <taxon>Gammaproteobacteria</taxon>
        <taxon>Alteromonadales</taxon>
        <taxon>Colwelliaceae</taxon>
        <taxon>Thalassotalea</taxon>
    </lineage>
</organism>
<dbReference type="InterPro" id="IPR016047">
    <property type="entry name" value="M23ase_b-sheet_dom"/>
</dbReference>
<feature type="region of interest" description="Disordered" evidence="2">
    <location>
        <begin position="96"/>
        <end position="152"/>
    </location>
</feature>
<dbReference type="SUPFAM" id="SSF51261">
    <property type="entry name" value="Duplicated hybrid motif"/>
    <property type="match status" value="1"/>
</dbReference>
<keyword evidence="6" id="KW-1185">Reference proteome</keyword>
<dbReference type="CDD" id="cd00118">
    <property type="entry name" value="LysM"/>
    <property type="match status" value="1"/>
</dbReference>
<feature type="signal peptide" evidence="3">
    <location>
        <begin position="1"/>
        <end position="18"/>
    </location>
</feature>
<name>A0ABQ6HFV3_9GAMM</name>
<dbReference type="Pfam" id="PF01551">
    <property type="entry name" value="Peptidase_M23"/>
    <property type="match status" value="1"/>
</dbReference>
<comment type="caution">
    <text evidence="5">The sequence shown here is derived from an EMBL/GenBank/DDBJ whole genome shotgun (WGS) entry which is preliminary data.</text>
</comment>
<dbReference type="PROSITE" id="PS51782">
    <property type="entry name" value="LYSM"/>
    <property type="match status" value="1"/>
</dbReference>
<dbReference type="Gene3D" id="2.70.70.10">
    <property type="entry name" value="Glucose Permease (Domain IIA)"/>
    <property type="match status" value="1"/>
</dbReference>
<dbReference type="Pfam" id="PF01476">
    <property type="entry name" value="LysM"/>
    <property type="match status" value="1"/>
</dbReference>
<dbReference type="EMBL" id="BSSV01000004">
    <property type="protein sequence ID" value="GLX85756.1"/>
    <property type="molecule type" value="Genomic_DNA"/>
</dbReference>
<proteinExistence type="inferred from homology"/>
<evidence type="ECO:0000313" key="6">
    <source>
        <dbReference type="Proteomes" id="UP001157134"/>
    </source>
</evidence>
<dbReference type="InterPro" id="IPR036779">
    <property type="entry name" value="LysM_dom_sf"/>
</dbReference>
<feature type="compositionally biased region" description="Basic and acidic residues" evidence="2">
    <location>
        <begin position="113"/>
        <end position="129"/>
    </location>
</feature>
<dbReference type="PROSITE" id="PS51257">
    <property type="entry name" value="PROKAR_LIPOPROTEIN"/>
    <property type="match status" value="1"/>
</dbReference>
<evidence type="ECO:0000259" key="4">
    <source>
        <dbReference type="PROSITE" id="PS51782"/>
    </source>
</evidence>
<dbReference type="Proteomes" id="UP001157134">
    <property type="component" value="Unassembled WGS sequence"/>
</dbReference>
<dbReference type="InterPro" id="IPR011055">
    <property type="entry name" value="Dup_hybrid_motif"/>
</dbReference>
<dbReference type="SMART" id="SM00257">
    <property type="entry name" value="LysM"/>
    <property type="match status" value="1"/>
</dbReference>
<evidence type="ECO:0000256" key="1">
    <source>
        <dbReference type="ARBA" id="ARBA00038420"/>
    </source>
</evidence>
<reference evidence="5 6" key="1">
    <citation type="submission" date="2023-03" db="EMBL/GenBank/DDBJ databases">
        <title>Thalassotalea loyana LMG 22536T draft genome sequence.</title>
        <authorList>
            <person name="Sawabe T."/>
        </authorList>
    </citation>
    <scope>NUCLEOTIDE SEQUENCE [LARGE SCALE GENOMIC DNA]</scope>
    <source>
        <strain evidence="5 6">LMG 22536</strain>
    </source>
</reference>
<sequence>MYKVALLLCLMFLAGCSAKPKKPAPVVDIQSHAPITDKSKNTLNQSEYIVKKGETLYAIAWRANVNVRQLASWNNISAPYHIYPGQKLSLSSVKSTAKSSVKTPSKSNKYSTKKSEKNVQKQVDQKKNQEYGGTQGGQKITRKSTVKQPTFSQKIRRWQWPHNGKVVQTFSTKPQGNKGIDIAGRKGDNIKAAASGTVVYAGNALRGYGNLVIIKHNDDYLSAYAHNDRILVKEQQQVNVGDVIAKMGDTDAQRVMLHFEVRFRGKSVNPQKYLPRK</sequence>
<feature type="domain" description="LysM" evidence="4">
    <location>
        <begin position="46"/>
        <end position="90"/>
    </location>
</feature>
<protein>
    <submittedName>
        <fullName evidence="5">Peptidase M23</fullName>
    </submittedName>
</protein>
<feature type="chain" id="PRO_5047443257" evidence="3">
    <location>
        <begin position="19"/>
        <end position="277"/>
    </location>
</feature>
<dbReference type="InterPro" id="IPR018392">
    <property type="entry name" value="LysM"/>
</dbReference>
<feature type="compositionally biased region" description="Low complexity" evidence="2">
    <location>
        <begin position="96"/>
        <end position="107"/>
    </location>
</feature>
<comment type="similarity">
    <text evidence="1">Belongs to the E.coli NlpD/Haemophilus LppB family.</text>
</comment>
<dbReference type="PANTHER" id="PTHR21666:SF263">
    <property type="entry name" value="MUREIN HYDROLASE ACTIVATOR NLPD"/>
    <property type="match status" value="1"/>
</dbReference>
<dbReference type="Gene3D" id="3.10.350.10">
    <property type="entry name" value="LysM domain"/>
    <property type="match status" value="1"/>
</dbReference>